<dbReference type="Proteomes" id="UP000192796">
    <property type="component" value="Unassembled WGS sequence"/>
</dbReference>
<keyword evidence="1" id="KW-0805">Transcription regulation</keyword>
<evidence type="ECO:0000259" key="3">
    <source>
        <dbReference type="PROSITE" id="PS01124"/>
    </source>
</evidence>
<evidence type="ECO:0000256" key="2">
    <source>
        <dbReference type="ARBA" id="ARBA00023163"/>
    </source>
</evidence>
<dbReference type="PROSITE" id="PS01124">
    <property type="entry name" value="HTH_ARAC_FAMILY_2"/>
    <property type="match status" value="1"/>
</dbReference>
<accession>A0A1V9G4E5</accession>
<dbReference type="GO" id="GO:0003700">
    <property type="term" value="F:DNA-binding transcription factor activity"/>
    <property type="evidence" value="ECO:0007669"/>
    <property type="project" value="InterPro"/>
</dbReference>
<keyword evidence="5" id="KW-1185">Reference proteome</keyword>
<dbReference type="EMBL" id="LVYD01000024">
    <property type="protein sequence ID" value="OQP65368.1"/>
    <property type="molecule type" value="Genomic_DNA"/>
</dbReference>
<dbReference type="Gene3D" id="1.10.10.60">
    <property type="entry name" value="Homeodomain-like"/>
    <property type="match status" value="1"/>
</dbReference>
<dbReference type="PANTHER" id="PTHR11019">
    <property type="entry name" value="HTH-TYPE TRANSCRIPTIONAL REGULATOR NIMR"/>
    <property type="match status" value="1"/>
</dbReference>
<dbReference type="OrthoDB" id="642439at2"/>
<feature type="domain" description="HTH araC/xylS-type" evidence="3">
    <location>
        <begin position="16"/>
        <end position="114"/>
    </location>
</feature>
<organism evidence="4 5">
    <name type="scientific">Niastella vici</name>
    <dbReference type="NCBI Taxonomy" id="1703345"/>
    <lineage>
        <taxon>Bacteria</taxon>
        <taxon>Pseudomonadati</taxon>
        <taxon>Bacteroidota</taxon>
        <taxon>Chitinophagia</taxon>
        <taxon>Chitinophagales</taxon>
        <taxon>Chitinophagaceae</taxon>
        <taxon>Niastella</taxon>
    </lineage>
</organism>
<evidence type="ECO:0000313" key="5">
    <source>
        <dbReference type="Proteomes" id="UP000192796"/>
    </source>
</evidence>
<reference evidence="4 5" key="1">
    <citation type="submission" date="2016-03" db="EMBL/GenBank/DDBJ databases">
        <title>Niastella vici sp. nov., isolated from farmland soil.</title>
        <authorList>
            <person name="Chen L."/>
            <person name="Wang D."/>
            <person name="Yang S."/>
            <person name="Wang G."/>
        </authorList>
    </citation>
    <scope>NUCLEOTIDE SEQUENCE [LARGE SCALE GENOMIC DNA]</scope>
    <source>
        <strain evidence="4 5">DJ57</strain>
    </source>
</reference>
<keyword evidence="2" id="KW-0804">Transcription</keyword>
<dbReference type="InterPro" id="IPR009057">
    <property type="entry name" value="Homeodomain-like_sf"/>
</dbReference>
<proteinExistence type="predicted"/>
<dbReference type="PANTHER" id="PTHR11019:SF199">
    <property type="entry name" value="HTH-TYPE TRANSCRIPTIONAL REGULATOR NIMR"/>
    <property type="match status" value="1"/>
</dbReference>
<dbReference type="SMART" id="SM00342">
    <property type="entry name" value="HTH_ARAC"/>
    <property type="match status" value="1"/>
</dbReference>
<evidence type="ECO:0000256" key="1">
    <source>
        <dbReference type="ARBA" id="ARBA00023015"/>
    </source>
</evidence>
<dbReference type="GO" id="GO:0043565">
    <property type="term" value="F:sequence-specific DNA binding"/>
    <property type="evidence" value="ECO:0007669"/>
    <property type="project" value="InterPro"/>
</dbReference>
<dbReference type="InterPro" id="IPR018060">
    <property type="entry name" value="HTH_AraC"/>
</dbReference>
<sequence length="124" mass="14792">MTNHNHYTLYVLQAVELVKQQIETDPFKHRMCKELLELITPVNRKILEKAFKELYGYRIKAYQVKQRLAFSKNYLQEGMPVKRVAAKCYYRSQSAYCTAFKKEFGLTPTEWIRIIIQRTPPMLN</sequence>
<dbReference type="STRING" id="1703345.A3860_17015"/>
<evidence type="ECO:0000313" key="4">
    <source>
        <dbReference type="EMBL" id="OQP65368.1"/>
    </source>
</evidence>
<name>A0A1V9G4E5_9BACT</name>
<gene>
    <name evidence="4" type="ORF">A3860_17015</name>
</gene>
<dbReference type="RefSeq" id="WP_081146138.1">
    <property type="nucleotide sequence ID" value="NZ_LVYD01000024.1"/>
</dbReference>
<dbReference type="AlphaFoldDB" id="A0A1V9G4E5"/>
<protein>
    <recommendedName>
        <fullName evidence="3">HTH araC/xylS-type domain-containing protein</fullName>
    </recommendedName>
</protein>
<dbReference type="SUPFAM" id="SSF46689">
    <property type="entry name" value="Homeodomain-like"/>
    <property type="match status" value="1"/>
</dbReference>
<comment type="caution">
    <text evidence="4">The sequence shown here is derived from an EMBL/GenBank/DDBJ whole genome shotgun (WGS) entry which is preliminary data.</text>
</comment>
<dbReference type="Pfam" id="PF12833">
    <property type="entry name" value="HTH_18"/>
    <property type="match status" value="1"/>
</dbReference>